<keyword evidence="5" id="KW-0677">Repeat</keyword>
<evidence type="ECO:0000256" key="4">
    <source>
        <dbReference type="ARBA" id="ARBA00022692"/>
    </source>
</evidence>
<evidence type="ECO:0000256" key="3">
    <source>
        <dbReference type="ARBA" id="ARBA00022448"/>
    </source>
</evidence>
<feature type="repeat" description="Solcar" evidence="9">
    <location>
        <begin position="219"/>
        <end position="308"/>
    </location>
</feature>
<keyword evidence="7" id="KW-0496">Mitochondrion</keyword>
<keyword evidence="6" id="KW-1133">Transmembrane helix</keyword>
<dbReference type="PANTHER" id="PTHR45683">
    <property type="entry name" value="MITOCHONDRIAL NICOTINAMIDE ADENINE DINUCLEOTIDE TRANSPORTER 1-RELATED-RELATED"/>
    <property type="match status" value="1"/>
</dbReference>
<dbReference type="GO" id="GO:0015215">
    <property type="term" value="F:nucleotide transmembrane transporter activity"/>
    <property type="evidence" value="ECO:0007669"/>
    <property type="project" value="UniProtKB-ARBA"/>
</dbReference>
<dbReference type="PRINTS" id="PR00926">
    <property type="entry name" value="MITOCARRIER"/>
</dbReference>
<evidence type="ECO:0000313" key="11">
    <source>
        <dbReference type="EMBL" id="WFD37147.1"/>
    </source>
</evidence>
<proteinExistence type="inferred from homology"/>
<dbReference type="InterPro" id="IPR044712">
    <property type="entry name" value="SLC25A32-like"/>
</dbReference>
<dbReference type="EMBL" id="CP119958">
    <property type="protein sequence ID" value="WFD37147.1"/>
    <property type="molecule type" value="Genomic_DNA"/>
</dbReference>
<evidence type="ECO:0000256" key="6">
    <source>
        <dbReference type="ARBA" id="ARBA00022989"/>
    </source>
</evidence>
<evidence type="ECO:0000256" key="8">
    <source>
        <dbReference type="ARBA" id="ARBA00023136"/>
    </source>
</evidence>
<dbReference type="InterPro" id="IPR023395">
    <property type="entry name" value="MCP_dom_sf"/>
</dbReference>
<dbReference type="Pfam" id="PF00153">
    <property type="entry name" value="Mito_carr"/>
    <property type="match status" value="3"/>
</dbReference>
<dbReference type="Gene3D" id="1.50.40.10">
    <property type="entry name" value="Mitochondrial carrier domain"/>
    <property type="match status" value="1"/>
</dbReference>
<evidence type="ECO:0000313" key="12">
    <source>
        <dbReference type="Proteomes" id="UP001217754"/>
    </source>
</evidence>
<keyword evidence="3 10" id="KW-0813">Transport</keyword>
<organism evidence="11 12">
    <name type="scientific">Malassezia japonica</name>
    <dbReference type="NCBI Taxonomy" id="223818"/>
    <lineage>
        <taxon>Eukaryota</taxon>
        <taxon>Fungi</taxon>
        <taxon>Dikarya</taxon>
        <taxon>Basidiomycota</taxon>
        <taxon>Ustilaginomycotina</taxon>
        <taxon>Malasseziomycetes</taxon>
        <taxon>Malasseziales</taxon>
        <taxon>Malasseziaceae</taxon>
        <taxon>Malassezia</taxon>
    </lineage>
</organism>
<keyword evidence="4 9" id="KW-0812">Transmembrane</keyword>
<dbReference type="Proteomes" id="UP001217754">
    <property type="component" value="Chromosome 1"/>
</dbReference>
<evidence type="ECO:0000256" key="2">
    <source>
        <dbReference type="ARBA" id="ARBA00006375"/>
    </source>
</evidence>
<dbReference type="FunFam" id="1.50.40.10:FF:000075">
    <property type="entry name" value="Nicotinamide adenine dinucleotide transporter 2, mitochondrial"/>
    <property type="match status" value="1"/>
</dbReference>
<evidence type="ECO:0000256" key="9">
    <source>
        <dbReference type="PROSITE-ProRule" id="PRU00282"/>
    </source>
</evidence>
<comment type="subcellular location">
    <subcellularLocation>
        <location evidence="1">Mitochondrion membrane</location>
        <topology evidence="1">Multi-pass membrane protein</topology>
    </subcellularLocation>
</comment>
<evidence type="ECO:0000256" key="5">
    <source>
        <dbReference type="ARBA" id="ARBA00022737"/>
    </source>
</evidence>
<name>A0AAF0F2D2_9BASI</name>
<dbReference type="PROSITE" id="PS50920">
    <property type="entry name" value="SOLCAR"/>
    <property type="match status" value="3"/>
</dbReference>
<reference evidence="11" key="1">
    <citation type="submission" date="2023-03" db="EMBL/GenBank/DDBJ databases">
        <title>Mating type loci evolution in Malassezia.</title>
        <authorList>
            <person name="Coelho M.A."/>
        </authorList>
    </citation>
    <scope>NUCLEOTIDE SEQUENCE</scope>
    <source>
        <strain evidence="11">CBS 9431</strain>
    </source>
</reference>
<dbReference type="SUPFAM" id="SSF103506">
    <property type="entry name" value="Mitochondrial carrier"/>
    <property type="match status" value="1"/>
</dbReference>
<keyword evidence="8 9" id="KW-0472">Membrane</keyword>
<dbReference type="AlphaFoldDB" id="A0AAF0F2D2"/>
<keyword evidence="12" id="KW-1185">Reference proteome</keyword>
<dbReference type="InterPro" id="IPR018108">
    <property type="entry name" value="MCP_transmembrane"/>
</dbReference>
<gene>
    <name evidence="11" type="ORF">MJAP1_000089</name>
</gene>
<evidence type="ECO:0000256" key="1">
    <source>
        <dbReference type="ARBA" id="ARBA00004225"/>
    </source>
</evidence>
<feature type="repeat" description="Solcar" evidence="9">
    <location>
        <begin position="116"/>
        <end position="205"/>
    </location>
</feature>
<dbReference type="RefSeq" id="XP_060120044.1">
    <property type="nucleotide sequence ID" value="XM_060264061.1"/>
</dbReference>
<dbReference type="InterPro" id="IPR002067">
    <property type="entry name" value="MCP"/>
</dbReference>
<protein>
    <recommendedName>
        <fullName evidence="13">Mitochondrial carrier</fullName>
    </recommendedName>
</protein>
<comment type="similarity">
    <text evidence="2 10">Belongs to the mitochondrial carrier (TC 2.A.29) family.</text>
</comment>
<evidence type="ECO:0000256" key="7">
    <source>
        <dbReference type="ARBA" id="ARBA00023128"/>
    </source>
</evidence>
<evidence type="ECO:0008006" key="13">
    <source>
        <dbReference type="Google" id="ProtNLM"/>
    </source>
</evidence>
<dbReference type="GO" id="GO:0031966">
    <property type="term" value="C:mitochondrial membrane"/>
    <property type="evidence" value="ECO:0007669"/>
    <property type="project" value="UniProtKB-SubCell"/>
</dbReference>
<evidence type="ECO:0000256" key="10">
    <source>
        <dbReference type="RuleBase" id="RU000488"/>
    </source>
</evidence>
<accession>A0AAF0F2D2</accession>
<sequence>MSTRSSDNPRSEARDSAIAGACAGLVSSIVTCPLDVIKTRLQVQTGIRSEIGASTSSVQGVTHIIRHIWHDDGFRGFYRGLGPTMVGYLPTWAIYFSVYDAGKTFFRTHLTTDGKETFLTHIASAMTAGAASTTCTSPLWVVKTRSMLQTSKEPEELRYRNILDAFAKIYRQEGIGGFYKGLFPSLLGVSHVVVQFPLYEHFKRLAMDYQQTEALSPGMILLCSGGSKMLASIATYPHEVLRTRLQMVPERAASGAQSNRYTGFVQAIQLIARQEGIHGFYKGMGVNLVRTVPNSGLTILTYEVIMHYFNTH</sequence>
<feature type="repeat" description="Solcar" evidence="9">
    <location>
        <begin position="11"/>
        <end position="105"/>
    </location>
</feature>
<dbReference type="GeneID" id="85223738"/>